<keyword evidence="3" id="KW-0804">Transcription</keyword>
<dbReference type="EMBL" id="PSNW01000003">
    <property type="protein sequence ID" value="PPE74780.1"/>
    <property type="molecule type" value="Genomic_DNA"/>
</dbReference>
<dbReference type="AlphaFoldDB" id="A0A2S5TIH6"/>
<evidence type="ECO:0000256" key="3">
    <source>
        <dbReference type="ARBA" id="ARBA00023163"/>
    </source>
</evidence>
<dbReference type="Proteomes" id="UP000238220">
    <property type="component" value="Unassembled WGS sequence"/>
</dbReference>
<accession>A0A2S5TIH6</accession>
<evidence type="ECO:0000256" key="4">
    <source>
        <dbReference type="SAM" id="MobiDB-lite"/>
    </source>
</evidence>
<dbReference type="Gene3D" id="1.10.10.60">
    <property type="entry name" value="Homeodomain-like"/>
    <property type="match status" value="1"/>
</dbReference>
<dbReference type="Pfam" id="PF12625">
    <property type="entry name" value="Arabinose_bd"/>
    <property type="match status" value="1"/>
</dbReference>
<dbReference type="PANTHER" id="PTHR47894">
    <property type="entry name" value="HTH-TYPE TRANSCRIPTIONAL REGULATOR GADX"/>
    <property type="match status" value="1"/>
</dbReference>
<dbReference type="SMART" id="SM00342">
    <property type="entry name" value="HTH_ARAC"/>
    <property type="match status" value="1"/>
</dbReference>
<gene>
    <name evidence="6" type="ORF">C3942_07050</name>
</gene>
<organism evidence="6 7">
    <name type="scientific">Solimonas fluminis</name>
    <dbReference type="NCBI Taxonomy" id="2086571"/>
    <lineage>
        <taxon>Bacteria</taxon>
        <taxon>Pseudomonadati</taxon>
        <taxon>Pseudomonadota</taxon>
        <taxon>Gammaproteobacteria</taxon>
        <taxon>Nevskiales</taxon>
        <taxon>Nevskiaceae</taxon>
        <taxon>Solimonas</taxon>
    </lineage>
</organism>
<dbReference type="InterPro" id="IPR032687">
    <property type="entry name" value="AraC-type_N"/>
</dbReference>
<dbReference type="InterPro" id="IPR018060">
    <property type="entry name" value="HTH_AraC"/>
</dbReference>
<dbReference type="PROSITE" id="PS01124">
    <property type="entry name" value="HTH_ARAC_FAMILY_2"/>
    <property type="match status" value="1"/>
</dbReference>
<keyword evidence="2" id="KW-0238">DNA-binding</keyword>
<dbReference type="InterPro" id="IPR009057">
    <property type="entry name" value="Homeodomain-like_sf"/>
</dbReference>
<evidence type="ECO:0000256" key="1">
    <source>
        <dbReference type="ARBA" id="ARBA00023015"/>
    </source>
</evidence>
<dbReference type="GO" id="GO:0003700">
    <property type="term" value="F:DNA-binding transcription factor activity"/>
    <property type="evidence" value="ECO:0007669"/>
    <property type="project" value="InterPro"/>
</dbReference>
<feature type="domain" description="HTH araC/xylS-type" evidence="5">
    <location>
        <begin position="214"/>
        <end position="311"/>
    </location>
</feature>
<name>A0A2S5TIH6_9GAMM</name>
<dbReference type="Pfam" id="PF12833">
    <property type="entry name" value="HTH_18"/>
    <property type="match status" value="1"/>
</dbReference>
<protein>
    <submittedName>
        <fullName evidence="6">AraC family transcriptional regulator</fullName>
    </submittedName>
</protein>
<comment type="caution">
    <text evidence="6">The sequence shown here is derived from an EMBL/GenBank/DDBJ whole genome shotgun (WGS) entry which is preliminary data.</text>
</comment>
<dbReference type="GO" id="GO:0005829">
    <property type="term" value="C:cytosol"/>
    <property type="evidence" value="ECO:0007669"/>
    <property type="project" value="TreeGrafter"/>
</dbReference>
<keyword evidence="1" id="KW-0805">Transcription regulation</keyword>
<proteinExistence type="predicted"/>
<evidence type="ECO:0000313" key="7">
    <source>
        <dbReference type="Proteomes" id="UP000238220"/>
    </source>
</evidence>
<evidence type="ECO:0000259" key="5">
    <source>
        <dbReference type="PROSITE" id="PS01124"/>
    </source>
</evidence>
<evidence type="ECO:0000256" key="2">
    <source>
        <dbReference type="ARBA" id="ARBA00023125"/>
    </source>
</evidence>
<dbReference type="PRINTS" id="PR00032">
    <property type="entry name" value="HTHARAC"/>
</dbReference>
<dbReference type="OrthoDB" id="6506763at2"/>
<evidence type="ECO:0000313" key="6">
    <source>
        <dbReference type="EMBL" id="PPE74780.1"/>
    </source>
</evidence>
<dbReference type="GO" id="GO:0000976">
    <property type="term" value="F:transcription cis-regulatory region binding"/>
    <property type="evidence" value="ECO:0007669"/>
    <property type="project" value="TreeGrafter"/>
</dbReference>
<dbReference type="SUPFAM" id="SSF46689">
    <property type="entry name" value="Homeodomain-like"/>
    <property type="match status" value="1"/>
</dbReference>
<feature type="region of interest" description="Disordered" evidence="4">
    <location>
        <begin position="1"/>
        <end position="20"/>
    </location>
</feature>
<dbReference type="PANTHER" id="PTHR47894:SF1">
    <property type="entry name" value="HTH-TYPE TRANSCRIPTIONAL REGULATOR VQSM"/>
    <property type="match status" value="1"/>
</dbReference>
<dbReference type="InterPro" id="IPR020449">
    <property type="entry name" value="Tscrpt_reg_AraC-type_HTH"/>
</dbReference>
<reference evidence="6 7" key="1">
    <citation type="submission" date="2018-02" db="EMBL/GenBank/DDBJ databases">
        <title>Genome sequencing of Solimonas sp. HR-BB.</title>
        <authorList>
            <person name="Lee Y."/>
            <person name="Jeon C.O."/>
        </authorList>
    </citation>
    <scope>NUCLEOTIDE SEQUENCE [LARGE SCALE GENOMIC DNA]</scope>
    <source>
        <strain evidence="6 7">HR-BB</strain>
    </source>
</reference>
<sequence>MEAAECLQGTGIDPDTLADPQSEITAGQELRLVRNIVRRLRHLPDLGLDAGLRYHLAVYGIWGFALVSSPNFRSAADIATRYLDLSYAFVRFRMEPRGRDIAVLLDDSGIPEDLRQFLLDRDFAALTNAVREIRPGGIPPTRVLLRGPRPAHAARYAELCGLEPQFDAAENSVLYSAAVLDAPLPQGDSQLARLCLDQCRQLLAQRQSRAGIAGKVRDLLLRAPGEMPDIQRIADSLHLSPRSMRRRLEEEGTSFRALLDEVRQTLAEEMLSTGRIKLSEIALRLGYSEPASFIHAFKRWKGMSPSAFREQQTGETSSDQ</sequence>
<keyword evidence="7" id="KW-1185">Reference proteome</keyword>